<dbReference type="Proteomes" id="UP000677413">
    <property type="component" value="Unassembled WGS sequence"/>
</dbReference>
<dbReference type="SUPFAM" id="SSF52540">
    <property type="entry name" value="P-loop containing nucleoside triphosphate hydrolases"/>
    <property type="match status" value="1"/>
</dbReference>
<dbReference type="RefSeq" id="WP_210882989.1">
    <property type="nucleotide sequence ID" value="NZ_JAGPYQ010000001.1"/>
</dbReference>
<keyword evidence="2" id="KW-1185">Reference proteome</keyword>
<protein>
    <submittedName>
        <fullName evidence="1">Uncharacterized protein</fullName>
    </submittedName>
</protein>
<name>A0A940XSE8_9ACTN</name>
<sequence length="1509" mass="166172">MAGDVFGFHVPRVCRIRGENVKTDEIAHLSGEGLRPDYEDLITDGVNLRDGALAPPAVVAAAGAMVVLGEPGAGKTSVLEDLTSDLPRVGDAWGRDADACLWISGADLTEGSYQDELGRHIDALPQNGADTGSSGVLTVVLDQADESPYLGRLPRRLRKALDNRDLSRVRFLMACRSADYPATMTPVLAGAFRACRQVDLAPLSRKEAVELANSADVHGEELVAAAEQAGAAALAGVPLTLGLLVLIYRADGQLVGSPEDLFARSVAHLAEEPDPGRLSLATETTAPQRLRVAGRIAAWMLLSGRRTVWRGKALEAGAFDLPGGLLAGGFERAPAGSYEVRPSIVKETLATALFSLPDDNRATFRHSSVAAYLAAKYLTDRGTTQQQLANLFLVRSPTGDTTSVPPPLRETAAWLVALNSTATAWLADADPESLAVHSALVRSDEVRQLTVARLLERALEVELSDTRWQLSRWDLFHPLLADQLADVLAAAPSSESAEWRTRARVRLAVQLAQEAGGAHPRLADELLKVAEQDAWHQTERRLAARAAFACDAERAVPVLTRILTSLSEPTYAASIDPDHDLRGTILLLLWPDHLDVTAMLAALRPPPKRNYNAYTEFLRTMAGKSTDEHMPSFLDWTRTAVVDQDPSGAGFGFEAHSTETDWVNSLIDRALRSRHPEAHLGTLAKILLGLCRRNYELRLPECLQPAAQGPELSATRSLRRYLAGALVEEAAASGMEPREASQVIAYDWKYQRPFRLDTRNQPDVPVRHQLLDAEDFKWAREQTTHAASTGSDKLVAVYGELAACLFPRDDHVAFESAYDQDHPAWRYLRAFYDPIELGSPLAEALRRNHEATKKPEWPQAAVFADNQRKLLTQAKDGDNSSLWLFLWNLRADPHTGRFTHLESDDIRQWPGATAYSDDLADLTDLALSYLTTENDHADTWLGQSKHDKRSWAGYLLLTEVHRAERLDELTGPVWTSWTAAILSEMPLGASSFTESVRRDLLHRAATHAPGSLALRATQLASAAVTVGRQPIELNPIDPLWDPELRTAMEDLAVRLSSLLEVPLAAGDNSVPDRAYESDALTLPDSDEGRQVALRTWYSLLGSLLRTQSPTANAIIDAALDGNPRTQLATQAALYAARLLLATDAQKYWPRVKEFAEGDDELGRRLAALCTHDETHHKINRALTEAGLVDLYLWLSGIHVPEADAPFQSEGWVSTEQEVQDWRDGLLRELAQRATTEAVQLLRRLADRYPDRLSVTVALIAATKQHAAANWNQVNLEDVVQVLQSPTRRVIRSSADLLDVVYEILEQVEKELPSHCELLWDRKPGARAKKKTSSTAAVPAVPDTWRPKPEAALCAYIAHELIHRLAGHKVSVNREVLVRPTDPYGAGDRTDILIEAQISPTDTPDTTTPVSIKLVVELKGSWNPGITTSQETQLADRYLPEVETDVGIYLIGWYPIELWDVTRDGRRTQAKKLTHDKLMADLEEQASILSKARTIQLRPLVINVPRPHKQ</sequence>
<evidence type="ECO:0000313" key="2">
    <source>
        <dbReference type="Proteomes" id="UP000677413"/>
    </source>
</evidence>
<gene>
    <name evidence="1" type="ORF">J8N05_14070</name>
</gene>
<dbReference type="EMBL" id="JAGPYQ010000001">
    <property type="protein sequence ID" value="MBQ0849331.1"/>
    <property type="molecule type" value="Genomic_DNA"/>
</dbReference>
<organism evidence="1 2">
    <name type="scientific">Streptomyces liliiviolaceus</name>
    <dbReference type="NCBI Taxonomy" id="2823109"/>
    <lineage>
        <taxon>Bacteria</taxon>
        <taxon>Bacillati</taxon>
        <taxon>Actinomycetota</taxon>
        <taxon>Actinomycetes</taxon>
        <taxon>Kitasatosporales</taxon>
        <taxon>Streptomycetaceae</taxon>
        <taxon>Streptomyces</taxon>
    </lineage>
</organism>
<dbReference type="InterPro" id="IPR027417">
    <property type="entry name" value="P-loop_NTPase"/>
</dbReference>
<accession>A0A940XSE8</accession>
<comment type="caution">
    <text evidence="1">The sequence shown here is derived from an EMBL/GenBank/DDBJ whole genome shotgun (WGS) entry which is preliminary data.</text>
</comment>
<reference evidence="1 2" key="1">
    <citation type="submission" date="2021-04" db="EMBL/GenBank/DDBJ databases">
        <authorList>
            <person name="Tang X."/>
            <person name="Zhou X."/>
            <person name="Chen X."/>
            <person name="Cernava T."/>
            <person name="Zhang C."/>
        </authorList>
    </citation>
    <scope>NUCLEOTIDE SEQUENCE [LARGE SCALE GENOMIC DNA]</scope>
    <source>
        <strain evidence="1 2">BH-SS-21</strain>
    </source>
</reference>
<evidence type="ECO:0000313" key="1">
    <source>
        <dbReference type="EMBL" id="MBQ0849331.1"/>
    </source>
</evidence>
<proteinExistence type="predicted"/>